<reference evidence="2 3" key="1">
    <citation type="journal article" date="2012" name="BMC Genomics">
        <title>Comparative genomic analysis and phylogenetic position of Theileria equi.</title>
        <authorList>
            <person name="Kappmeyer L.S."/>
            <person name="Thiagarajan M."/>
            <person name="Herndon D.R."/>
            <person name="Ramsay J.D."/>
            <person name="Caler E."/>
            <person name="Djikeng A."/>
            <person name="Gillespie J.J."/>
            <person name="Lau A.O."/>
            <person name="Roalson E.H."/>
            <person name="Silva J.C."/>
            <person name="Silva M.G."/>
            <person name="Suarez C.E."/>
            <person name="Ueti M.W."/>
            <person name="Nene V.M."/>
            <person name="Mealey R.H."/>
            <person name="Knowles D.P."/>
            <person name="Brayton K.A."/>
        </authorList>
    </citation>
    <scope>NUCLEOTIDE SEQUENCE [LARGE SCALE GENOMIC DNA]</scope>
    <source>
        <strain evidence="2 3">WA</strain>
    </source>
</reference>
<feature type="transmembrane region" description="Helical" evidence="1">
    <location>
        <begin position="356"/>
        <end position="379"/>
    </location>
</feature>
<keyword evidence="1" id="KW-0472">Membrane</keyword>
<dbReference type="AlphaFoldDB" id="L1LB91"/>
<gene>
    <name evidence="2" type="ORF">BEWA_050080</name>
</gene>
<dbReference type="EMBL" id="ACOU01000007">
    <property type="protein sequence ID" value="EKX72540.1"/>
    <property type="molecule type" value="Genomic_DNA"/>
</dbReference>
<proteinExistence type="predicted"/>
<keyword evidence="3" id="KW-1185">Reference proteome</keyword>
<dbReference type="RefSeq" id="XP_004831992.1">
    <property type="nucleotide sequence ID" value="XM_004831935.1"/>
</dbReference>
<dbReference type="KEGG" id="beq:BEWA_050080"/>
<evidence type="ECO:0000256" key="1">
    <source>
        <dbReference type="SAM" id="Phobius"/>
    </source>
</evidence>
<protein>
    <submittedName>
        <fullName evidence="2">Uncharacterized protein</fullName>
    </submittedName>
</protein>
<dbReference type="GeneID" id="15804159"/>
<comment type="caution">
    <text evidence="2">The sequence shown here is derived from an EMBL/GenBank/DDBJ whole genome shotgun (WGS) entry which is preliminary data.</text>
</comment>
<name>L1LB91_THEEQ</name>
<keyword evidence="1" id="KW-1133">Transmembrane helix</keyword>
<sequence>MNGGGNILHLNVYGRCGENGDRQCKCGSGNLIAEKKPNTPVTGFTCYTHGLRNGYGNTFTLNNKLQDGGKIIEVRGLVREPISGVKKVSVYYWDQAETKPLLLEVKYGGGTTIYYAKDNNGGSNWNFIFQSQSSKELEEKLDELVCLHHNAVTINLSKGLSTGGQHNYCCSGNHGQKVSVTPVKVSCNKQGHQRHFKYYKHEVNTSSGTGIKLAAIKYYVGGNSLKNRNNITLSGQSISDVKSVYAFYCSENDPVLIYVDSPGQGVNGWYKKGNSDSSGNEEWTKVPDLREITHRNLDAGTLNHEQYNQLVGALIEAGCTSYKECPAPTAPLSTSSDDSTPASPAPGTAEKFVFEYATGLGVIVSSVFGGSGLTGFLGYKGYKLLKNSRDPWVRQI</sequence>
<keyword evidence="1" id="KW-0812">Transmembrane</keyword>
<accession>L1LB91</accession>
<dbReference type="Proteomes" id="UP000031512">
    <property type="component" value="Unassembled WGS sequence"/>
</dbReference>
<organism evidence="2 3">
    <name type="scientific">Theileria equi strain WA</name>
    <dbReference type="NCBI Taxonomy" id="1537102"/>
    <lineage>
        <taxon>Eukaryota</taxon>
        <taxon>Sar</taxon>
        <taxon>Alveolata</taxon>
        <taxon>Apicomplexa</taxon>
        <taxon>Aconoidasida</taxon>
        <taxon>Piroplasmida</taxon>
        <taxon>Theileriidae</taxon>
        <taxon>Theileria</taxon>
    </lineage>
</organism>
<evidence type="ECO:0000313" key="2">
    <source>
        <dbReference type="EMBL" id="EKX72540.1"/>
    </source>
</evidence>
<evidence type="ECO:0000313" key="3">
    <source>
        <dbReference type="Proteomes" id="UP000031512"/>
    </source>
</evidence>
<dbReference type="VEuPathDB" id="PiroplasmaDB:BEWA_050080"/>